<evidence type="ECO:0000313" key="4">
    <source>
        <dbReference type="Proteomes" id="UP001296706"/>
    </source>
</evidence>
<dbReference type="PRINTS" id="PR01543">
    <property type="entry name" value="ANATRNSFRASE"/>
</dbReference>
<dbReference type="InterPro" id="IPR038765">
    <property type="entry name" value="Papain-like_cys_pep_sf"/>
</dbReference>
<name>A0ABX1R6R7_9PSEU</name>
<dbReference type="PANTHER" id="PTHR11786:SF0">
    <property type="entry name" value="ARYLAMINE N-ACETYLTRANSFERASE 4-RELATED"/>
    <property type="match status" value="1"/>
</dbReference>
<keyword evidence="4" id="KW-1185">Reference proteome</keyword>
<dbReference type="Pfam" id="PF00797">
    <property type="entry name" value="Acetyltransf_2"/>
    <property type="match status" value="1"/>
</dbReference>
<organism evidence="3 4">
    <name type="scientific">Pseudonocardia xinjiangensis</name>
    <dbReference type="NCBI Taxonomy" id="75289"/>
    <lineage>
        <taxon>Bacteria</taxon>
        <taxon>Bacillati</taxon>
        <taxon>Actinomycetota</taxon>
        <taxon>Actinomycetes</taxon>
        <taxon>Pseudonocardiales</taxon>
        <taxon>Pseudonocardiaceae</taxon>
        <taxon>Pseudonocardia</taxon>
    </lineage>
</organism>
<dbReference type="PANTHER" id="PTHR11786">
    <property type="entry name" value="N-HYDROXYARYLAMINE O-ACETYLTRANSFERASE"/>
    <property type="match status" value="1"/>
</dbReference>
<dbReference type="InterPro" id="IPR001447">
    <property type="entry name" value="Arylamine_N-AcTrfase"/>
</dbReference>
<gene>
    <name evidence="3" type="ORF">HF577_00315</name>
</gene>
<comment type="similarity">
    <text evidence="1 2">Belongs to the arylamine N-acetyltransferase family.</text>
</comment>
<accession>A0ABX1R6R7</accession>
<protein>
    <submittedName>
        <fullName evidence="3">Arylamine N-acetyltransferase</fullName>
    </submittedName>
</protein>
<dbReference type="SUPFAM" id="SSF54001">
    <property type="entry name" value="Cysteine proteinases"/>
    <property type="match status" value="1"/>
</dbReference>
<dbReference type="Gene3D" id="3.30.2140.10">
    <property type="entry name" value="Arylamine N-acetyltransferase"/>
    <property type="match status" value="1"/>
</dbReference>
<sequence>MSVMDAPVLDSDLAAYFRRIGMPGAETDAPAPGLATLRRIVAGHARSISYENLDKFTGREVRLDPATLTAKLVHRARGGGCFEQNMLLRGVLDALGYTTTGLAARVLWNRDAGAPMPPRSHMLLQVDLPEGPHIVDVGFGVLTLTGVLALEPDVEQATPHEPFRLRPDGRALVMEARTGSQWRTLYRFDLAEQYLADYEVSSWYNAHHPDSKFVNGLLIGRPDSDRRFTLKGTKSGGASLAVHHLGGPSERRDLESPAAVRTALEEHFLLDLSELPDLDTALTRLF</sequence>
<evidence type="ECO:0000313" key="3">
    <source>
        <dbReference type="EMBL" id="NMH75579.1"/>
    </source>
</evidence>
<proteinExistence type="inferred from homology"/>
<evidence type="ECO:0000256" key="1">
    <source>
        <dbReference type="ARBA" id="ARBA00006547"/>
    </source>
</evidence>
<dbReference type="Gene3D" id="2.40.128.150">
    <property type="entry name" value="Cysteine proteinases"/>
    <property type="match status" value="1"/>
</dbReference>
<dbReference type="EMBL" id="JAAXKY010000001">
    <property type="protein sequence ID" value="NMH75579.1"/>
    <property type="molecule type" value="Genomic_DNA"/>
</dbReference>
<dbReference type="Proteomes" id="UP001296706">
    <property type="component" value="Unassembled WGS sequence"/>
</dbReference>
<evidence type="ECO:0000256" key="2">
    <source>
        <dbReference type="RuleBase" id="RU003452"/>
    </source>
</evidence>
<reference evidence="3 4" key="1">
    <citation type="submission" date="2020-04" db="EMBL/GenBank/DDBJ databases">
        <authorList>
            <person name="Klaysubun C."/>
            <person name="Duangmal K."/>
            <person name="Lipun K."/>
        </authorList>
    </citation>
    <scope>NUCLEOTIDE SEQUENCE [LARGE SCALE GENOMIC DNA]</scope>
    <source>
        <strain evidence="3 4">JCM 11839</strain>
    </source>
</reference>
<comment type="caution">
    <text evidence="3">The sequence shown here is derived from an EMBL/GenBank/DDBJ whole genome shotgun (WGS) entry which is preliminary data.</text>
</comment>